<dbReference type="EMBL" id="NSIT01000378">
    <property type="protein sequence ID" value="PJE77782.1"/>
    <property type="molecule type" value="Genomic_DNA"/>
</dbReference>
<proteinExistence type="predicted"/>
<comment type="caution">
    <text evidence="1">The sequence shown here is derived from an EMBL/GenBank/DDBJ whole genome shotgun (WGS) entry which is preliminary data.</text>
</comment>
<gene>
    <name evidence="1" type="ORF">CI610_03292</name>
</gene>
<reference evidence="1" key="1">
    <citation type="journal article" date="2017" name="Appl. Environ. Microbiol.">
        <title>Molecular characterization of an Endozoicomonas-like organism causing infection in king scallop Pecten maximus L.</title>
        <authorList>
            <person name="Cano I."/>
            <person name="van Aerle R."/>
            <person name="Ross S."/>
            <person name="Verner-Jeffreys D.W."/>
            <person name="Paley R.K."/>
            <person name="Rimmer G."/>
            <person name="Ryder D."/>
            <person name="Hooper P."/>
            <person name="Stone D."/>
            <person name="Feist S.W."/>
        </authorList>
    </citation>
    <scope>NUCLEOTIDE SEQUENCE</scope>
</reference>
<accession>A0A2H9T3I4</accession>
<organism evidence="1">
    <name type="scientific">invertebrate metagenome</name>
    <dbReference type="NCBI Taxonomy" id="1711999"/>
    <lineage>
        <taxon>unclassified sequences</taxon>
        <taxon>metagenomes</taxon>
        <taxon>organismal metagenomes</taxon>
    </lineage>
</organism>
<sequence length="91" mass="10119">MVDGLKGRMSIAAVVCADASLAHQSLARKLGFPLKELTTSAGQYVREEVFHIQHVNAYHSHLNSGSKVFFMEWQQNTSPLSWLASYAIRAL</sequence>
<protein>
    <submittedName>
        <fullName evidence="1">Uncharacterized protein</fullName>
    </submittedName>
</protein>
<evidence type="ECO:0000313" key="1">
    <source>
        <dbReference type="EMBL" id="PJE77782.1"/>
    </source>
</evidence>
<dbReference type="AlphaFoldDB" id="A0A2H9T3I4"/>
<name>A0A2H9T3I4_9ZZZZ</name>